<dbReference type="EC" id="1.1.1.163" evidence="3"/>
<dbReference type="Pfam" id="PF00106">
    <property type="entry name" value="adh_short"/>
    <property type="match status" value="1"/>
</dbReference>
<dbReference type="PANTHER" id="PTHR44196">
    <property type="entry name" value="DEHYDROGENASE/REDUCTASE SDR FAMILY MEMBER 7B"/>
    <property type="match status" value="1"/>
</dbReference>
<gene>
    <name evidence="3" type="primary">cpnA_2</name>
    <name evidence="3" type="ORF">NCTC10684_03354</name>
</gene>
<dbReference type="InterPro" id="IPR036291">
    <property type="entry name" value="NAD(P)-bd_dom_sf"/>
</dbReference>
<dbReference type="PRINTS" id="PR00081">
    <property type="entry name" value="GDHRDH"/>
</dbReference>
<dbReference type="GO" id="GO:0055041">
    <property type="term" value="F:cyclopentanol dehydrogenase activity"/>
    <property type="evidence" value="ECO:0007669"/>
    <property type="project" value="UniProtKB-EC"/>
</dbReference>
<name>A0A380WP59_AMIAI</name>
<evidence type="ECO:0000313" key="4">
    <source>
        <dbReference type="Proteomes" id="UP000254701"/>
    </source>
</evidence>
<protein>
    <submittedName>
        <fullName evidence="3">Cyclopentanol dehydrogenase</fullName>
        <ecNumber evidence="3">1.1.1.163</ecNumber>
    </submittedName>
</protein>
<evidence type="ECO:0000313" key="3">
    <source>
        <dbReference type="EMBL" id="SUU90106.1"/>
    </source>
</evidence>
<comment type="similarity">
    <text evidence="1">Belongs to the short-chain dehydrogenases/reductases (SDR) family.</text>
</comment>
<dbReference type="OrthoDB" id="335726at2"/>
<dbReference type="RefSeq" id="WP_115732152.1">
    <property type="nucleotide sequence ID" value="NZ_BAAAVY010000002.1"/>
</dbReference>
<reference evidence="3 4" key="1">
    <citation type="submission" date="2018-06" db="EMBL/GenBank/DDBJ databases">
        <authorList>
            <consortium name="Pathogen Informatics"/>
            <person name="Doyle S."/>
        </authorList>
    </citation>
    <scope>NUCLEOTIDE SEQUENCE [LARGE SCALE GENOMIC DNA]</scope>
    <source>
        <strain evidence="3 4">NCTC10684</strain>
    </source>
</reference>
<evidence type="ECO:0000256" key="1">
    <source>
        <dbReference type="ARBA" id="ARBA00006484"/>
    </source>
</evidence>
<dbReference type="InterPro" id="IPR002347">
    <property type="entry name" value="SDR_fam"/>
</dbReference>
<dbReference type="EMBL" id="UFSM01000001">
    <property type="protein sequence ID" value="SUU90106.1"/>
    <property type="molecule type" value="Genomic_DNA"/>
</dbReference>
<dbReference type="Gene3D" id="3.40.50.720">
    <property type="entry name" value="NAD(P)-binding Rossmann-like Domain"/>
    <property type="match status" value="1"/>
</dbReference>
<dbReference type="AlphaFoldDB" id="A0A380WP59"/>
<organism evidence="3 4">
    <name type="scientific">Aminobacter aminovorans</name>
    <name type="common">Chelatobacter heintzii</name>
    <dbReference type="NCBI Taxonomy" id="83263"/>
    <lineage>
        <taxon>Bacteria</taxon>
        <taxon>Pseudomonadati</taxon>
        <taxon>Pseudomonadota</taxon>
        <taxon>Alphaproteobacteria</taxon>
        <taxon>Hyphomicrobiales</taxon>
        <taxon>Phyllobacteriaceae</taxon>
        <taxon>Aminobacter</taxon>
    </lineage>
</organism>
<proteinExistence type="inferred from homology"/>
<dbReference type="PANTHER" id="PTHR44196:SF1">
    <property type="entry name" value="DEHYDROGENASE_REDUCTASE SDR FAMILY MEMBER 7B"/>
    <property type="match status" value="1"/>
</dbReference>
<dbReference type="GO" id="GO:0016020">
    <property type="term" value="C:membrane"/>
    <property type="evidence" value="ECO:0007669"/>
    <property type="project" value="TreeGrafter"/>
</dbReference>
<dbReference type="Proteomes" id="UP000254701">
    <property type="component" value="Unassembled WGS sequence"/>
</dbReference>
<evidence type="ECO:0000256" key="2">
    <source>
        <dbReference type="ARBA" id="ARBA00023002"/>
    </source>
</evidence>
<accession>A0A380WP59</accession>
<sequence length="273" mass="30099">MSTYRADPEHGVAWITGGSTGIGRSVARLLAKEGYTVAVTVRANDPIDTLIEETRSMAGKVLAFPSDVTDEAGMAAAVAAIEEQAGPIVLAIFNAGSYMPVTGENLRMEAFRQSFAVNVFGVLNGLVPVIERMRNRGRGHIVFMGSISCYFGWPTTAAYGATKAAVNLIAEALKFDFDKMNIRTQIMNPGFIDTPLTEKSAYYMPAMMPVEAAAERICKAIRKSGFEVTFPRRLTWAMKLLFLLPRPLREKALRVATRWKAEPMIYLRRSSFD</sequence>
<keyword evidence="2 3" id="KW-0560">Oxidoreductase</keyword>
<dbReference type="SUPFAM" id="SSF51735">
    <property type="entry name" value="NAD(P)-binding Rossmann-fold domains"/>
    <property type="match status" value="1"/>
</dbReference>